<reference evidence="1" key="1">
    <citation type="submission" date="2022-07" db="EMBL/GenBank/DDBJ databases">
        <title>Phylogenomic reconstructions and comparative analyses of Kickxellomycotina fungi.</title>
        <authorList>
            <person name="Reynolds N.K."/>
            <person name="Stajich J.E."/>
            <person name="Barry K."/>
            <person name="Grigoriev I.V."/>
            <person name="Crous P."/>
            <person name="Smith M.E."/>
        </authorList>
    </citation>
    <scope>NUCLEOTIDE SEQUENCE</scope>
    <source>
        <strain evidence="1">CBS 190363</strain>
    </source>
</reference>
<accession>A0ACC1M5U1</accession>
<keyword evidence="2" id="KW-1185">Reference proteome</keyword>
<proteinExistence type="predicted"/>
<dbReference type="EMBL" id="JANBVB010000073">
    <property type="protein sequence ID" value="KAJ2898207.1"/>
    <property type="molecule type" value="Genomic_DNA"/>
</dbReference>
<dbReference type="Proteomes" id="UP001139981">
    <property type="component" value="Unassembled WGS sequence"/>
</dbReference>
<comment type="caution">
    <text evidence="1">The sequence shown here is derived from an EMBL/GenBank/DDBJ whole genome shotgun (WGS) entry which is preliminary data.</text>
</comment>
<evidence type="ECO:0000313" key="2">
    <source>
        <dbReference type="Proteomes" id="UP001139981"/>
    </source>
</evidence>
<name>A0ACC1M5U1_9FUNG</name>
<sequence length="907" mass="101230">MAFYYSHGNQTERIETQRITSALTGGGPDEQQQSLPLSPTLDDDSVPRRSTTTGGRRRERIGEALRKGRTGVPRRELRLAKIFGEPQQHQPPQQSQQQQQQHHQQHQHMIHTPQQPQSVLFNSEGRVSYGTWRGLIMYLTQVGRTGCDFSHTFFLVFRSFATPSDLAEALVARARESPTVKLTPAETKTWQDRIQAPIRRNVFLAVKMWIENYWCSDDDPVLVYLCSFLLNEYLPTRHGSSAKECQKLLRRLESRSCVVDLHALAERTGEEASPAQLPGGGTTIGTDSSTRHDTQTNATGATSNLQSRNSRSTQPGNSRTQRPPSPKRDRHRSTDEGVYLTQAANHRHQSNNHRCRKGIFSRLFFRHGDHSPDTSSADNGAHVASMPRHNPPRIGDIGLEPIDDEDEDEEEGEEDGAANGFRYKQEHTQPAATPPRSDHRARVPSSDYESSDDGREVPNGGESGASEEPDISDLLMATVGMDLSLEAYRRTSHILQVSPIDVACQLTIIESSCYCQILPFELLNKEFSRGTSSLAVNVRQMTRWCTQITRWASLMILSGLTPERRCRVLKYFIQLGTQLLALKNYDAVMAVKAAIFCAAVMRLKQTWALLPKKFNIMCKRLHEAMDPDHNYANYRAILRRSQPPLLPFLGLYLTDLTFLEDGNPTYRRYEEPEECRRSTGARATASRSISNTNADSQLPSWPFAATNAAAAPTAPQGATFERPRESDTESRAPTVQLTGQTCALFALREDVDLNSRSILINFEKSYKVASIIMEIQKFQVEYSGNFTIAIPGLQQYLIEQWEKCEAEGYDDDKIYNLSLKREPRAAVRHESFESGGSGMGGGNNGSGTGGSTFNNNTNGHVSSSNNHHSHQSMQAAMRLTRLLPGGQRHKAKEAISTNSSGGGESLP</sequence>
<gene>
    <name evidence="1" type="ORF">IWW38_001466</name>
</gene>
<evidence type="ECO:0000313" key="1">
    <source>
        <dbReference type="EMBL" id="KAJ2898207.1"/>
    </source>
</evidence>
<protein>
    <submittedName>
        <fullName evidence="1">Uncharacterized protein</fullName>
    </submittedName>
</protein>
<organism evidence="1 2">
    <name type="scientific">Coemansia aciculifera</name>
    <dbReference type="NCBI Taxonomy" id="417176"/>
    <lineage>
        <taxon>Eukaryota</taxon>
        <taxon>Fungi</taxon>
        <taxon>Fungi incertae sedis</taxon>
        <taxon>Zoopagomycota</taxon>
        <taxon>Kickxellomycotina</taxon>
        <taxon>Kickxellomycetes</taxon>
        <taxon>Kickxellales</taxon>
        <taxon>Kickxellaceae</taxon>
        <taxon>Coemansia</taxon>
    </lineage>
</organism>